<organism evidence="2 3">
    <name type="scientific">Stanieria cyanosphaera (strain ATCC 29371 / PCC 7437)</name>
    <dbReference type="NCBI Taxonomy" id="111780"/>
    <lineage>
        <taxon>Bacteria</taxon>
        <taxon>Bacillati</taxon>
        <taxon>Cyanobacteriota</taxon>
        <taxon>Cyanophyceae</taxon>
        <taxon>Pleurocapsales</taxon>
        <taxon>Dermocarpellaceae</taxon>
        <taxon>Stanieria</taxon>
    </lineage>
</organism>
<dbReference type="Proteomes" id="UP000010473">
    <property type="component" value="Chromosome"/>
</dbReference>
<sequence>MYEDFGIDISNSTELITLDLDGDGDYESTAIPYDADGDGVEGGYLIESDTNNDGIVDGTTIAYEIDSNGDGIIDSWRYDNYENYWEGQANPNSIEIVGLPEAEDPILASSQDRFLLEDDFIPEDSLLPENDFLPEDSLFPEDEFLPEVELVGNPDSDIENWHQQTYPDTCAIVSQEFILDELTGMDFSEEQLRQEAIDKGYYSPGYGTSLDNLGRLLEDYGFEVERTQDNTLEDLSAKLENGDKVLVSLDADEIWNLGQDDYQEDYLDDYSESSGCIPGQDCNHAVQVIGIDYSDRNNPMVILNDPGSPNGQGTMIPADEFIDAWADSNSYMVSTTGRTIQTV</sequence>
<dbReference type="EMBL" id="CP003653">
    <property type="protein sequence ID" value="AFZ37948.1"/>
    <property type="molecule type" value="Genomic_DNA"/>
</dbReference>
<name>K9XZI9_STAC7</name>
<evidence type="ECO:0000313" key="3">
    <source>
        <dbReference type="Proteomes" id="UP000010473"/>
    </source>
</evidence>
<keyword evidence="3" id="KW-1185">Reference proteome</keyword>
<dbReference type="HOGENOM" id="CLU_054050_0_0_3"/>
<gene>
    <name evidence="2" type="ordered locus">Sta7437_4484</name>
</gene>
<dbReference type="Pfam" id="PF13529">
    <property type="entry name" value="Peptidase_C39_2"/>
    <property type="match status" value="1"/>
</dbReference>
<evidence type="ECO:0000313" key="2">
    <source>
        <dbReference type="EMBL" id="AFZ37948.1"/>
    </source>
</evidence>
<dbReference type="RefSeq" id="WP_015195602.1">
    <property type="nucleotide sequence ID" value="NC_019748.1"/>
</dbReference>
<dbReference type="KEGG" id="scs:Sta7437_4484"/>
<dbReference type="STRING" id="111780.Sta7437_4484"/>
<dbReference type="eggNOG" id="COG3271">
    <property type="taxonomic scope" value="Bacteria"/>
</dbReference>
<dbReference type="AlphaFoldDB" id="K9XZI9"/>
<feature type="domain" description="Peptidase C39-like" evidence="1">
    <location>
        <begin position="163"/>
        <end position="306"/>
    </location>
</feature>
<dbReference type="OrthoDB" id="461196at2"/>
<reference evidence="3" key="1">
    <citation type="journal article" date="2013" name="Proc. Natl. Acad. Sci. U.S.A.">
        <title>Improving the coverage of the cyanobacterial phylum using diversity-driven genome sequencing.</title>
        <authorList>
            <person name="Shih P.M."/>
            <person name="Wu D."/>
            <person name="Latifi A."/>
            <person name="Axen S.D."/>
            <person name="Fewer D.P."/>
            <person name="Talla E."/>
            <person name="Calteau A."/>
            <person name="Cai F."/>
            <person name="Tandeau de Marsac N."/>
            <person name="Rippka R."/>
            <person name="Herdman M."/>
            <person name="Sivonen K."/>
            <person name="Coursin T."/>
            <person name="Laurent T."/>
            <person name="Goodwin L."/>
            <person name="Nolan M."/>
            <person name="Davenport K.W."/>
            <person name="Han C.S."/>
            <person name="Rubin E.M."/>
            <person name="Eisen J.A."/>
            <person name="Woyke T."/>
            <person name="Gugger M."/>
            <person name="Kerfeld C.A."/>
        </authorList>
    </citation>
    <scope>NUCLEOTIDE SEQUENCE [LARGE SCALE GENOMIC DNA]</scope>
    <source>
        <strain evidence="3">ATCC 29371 / PCC 7437</strain>
    </source>
</reference>
<dbReference type="Gene3D" id="3.90.70.10">
    <property type="entry name" value="Cysteine proteinases"/>
    <property type="match status" value="1"/>
</dbReference>
<evidence type="ECO:0000259" key="1">
    <source>
        <dbReference type="Pfam" id="PF13529"/>
    </source>
</evidence>
<protein>
    <recommendedName>
        <fullName evidence="1">Peptidase C39-like domain-containing protein</fullName>
    </recommendedName>
</protein>
<dbReference type="InterPro" id="IPR039564">
    <property type="entry name" value="Peptidase_C39-like"/>
</dbReference>
<accession>K9XZI9</accession>
<proteinExistence type="predicted"/>